<organism evidence="1 2">
    <name type="scientific">Clostridium innocuum</name>
    <dbReference type="NCBI Taxonomy" id="1522"/>
    <lineage>
        <taxon>Bacteria</taxon>
        <taxon>Bacillati</taxon>
        <taxon>Bacillota</taxon>
        <taxon>Clostridia</taxon>
        <taxon>Eubacteriales</taxon>
        <taxon>Clostridiaceae</taxon>
        <taxon>Clostridium</taxon>
    </lineage>
</organism>
<gene>
    <name evidence="1" type="ORF">GT664_11750</name>
</gene>
<protein>
    <submittedName>
        <fullName evidence="1">AAA family ATPase</fullName>
    </submittedName>
</protein>
<dbReference type="AlphaFoldDB" id="A0AB36B783"/>
<comment type="caution">
    <text evidence="1">The sequence shown here is derived from an EMBL/GenBank/DDBJ whole genome shotgun (WGS) entry which is preliminary data.</text>
</comment>
<name>A0AB36B783_CLOIN</name>
<dbReference type="Proteomes" id="UP000604383">
    <property type="component" value="Unassembled WGS sequence"/>
</dbReference>
<sequence>MLHTSLKTSDDLQYAMLTGIQRVVKENVFSDLNNLLVCTVKDKEYAEYFGFKKAEVEQILHAYDYEYNTEIQNM</sequence>
<accession>A0AB36B783</accession>
<dbReference type="EMBL" id="WWTN01000018">
    <property type="protein sequence ID" value="MZH56404.1"/>
    <property type="molecule type" value="Genomic_DNA"/>
</dbReference>
<proteinExistence type="predicted"/>
<evidence type="ECO:0000313" key="2">
    <source>
        <dbReference type="Proteomes" id="UP000604383"/>
    </source>
</evidence>
<reference evidence="1" key="1">
    <citation type="journal article" date="2019" name="Nat. Med.">
        <title>A library of human gut bacterial isolates paired with longitudinal multiomics data enables mechanistic microbiome research.</title>
        <authorList>
            <person name="Poyet M."/>
            <person name="Groussin M."/>
            <person name="Gibbons S.M."/>
            <person name="Avila-Pacheco J."/>
            <person name="Jiang X."/>
            <person name="Kearney S.M."/>
            <person name="Perrotta A.R."/>
            <person name="Berdy B."/>
            <person name="Zhao S."/>
            <person name="Lieberman T.D."/>
            <person name="Swanson P.K."/>
            <person name="Smith M."/>
            <person name="Roesemann S."/>
            <person name="Alexander J.E."/>
            <person name="Rich S.A."/>
            <person name="Livny J."/>
            <person name="Vlamakis H."/>
            <person name="Clish C."/>
            <person name="Bullock K."/>
            <person name="Deik A."/>
            <person name="Scott J."/>
            <person name="Pierce K.A."/>
            <person name="Xavier R.J."/>
            <person name="Alm E.J."/>
        </authorList>
    </citation>
    <scope>NUCLEOTIDE SEQUENCE</scope>
    <source>
        <strain evidence="1">BIOML-A12</strain>
    </source>
</reference>
<evidence type="ECO:0000313" key="1">
    <source>
        <dbReference type="EMBL" id="MZH56404.1"/>
    </source>
</evidence>